<organism evidence="2 3">
    <name type="scientific">Alkalimonas collagenimarina</name>
    <dbReference type="NCBI Taxonomy" id="400390"/>
    <lineage>
        <taxon>Bacteria</taxon>
        <taxon>Pseudomonadati</taxon>
        <taxon>Pseudomonadota</taxon>
        <taxon>Gammaproteobacteria</taxon>
        <taxon>Alkalimonas</taxon>
    </lineage>
</organism>
<dbReference type="SMART" id="SM00228">
    <property type="entry name" value="PDZ"/>
    <property type="match status" value="1"/>
</dbReference>
<dbReference type="Proteomes" id="UP001231616">
    <property type="component" value="Unassembled WGS sequence"/>
</dbReference>
<dbReference type="InterPro" id="IPR024191">
    <property type="entry name" value="Peptidase_M61"/>
</dbReference>
<dbReference type="Pfam" id="PF05299">
    <property type="entry name" value="Peptidase_M61"/>
    <property type="match status" value="1"/>
</dbReference>
<dbReference type="SUPFAM" id="SSF50156">
    <property type="entry name" value="PDZ domain-like"/>
    <property type="match status" value="1"/>
</dbReference>
<evidence type="ECO:0000313" key="3">
    <source>
        <dbReference type="Proteomes" id="UP001231616"/>
    </source>
</evidence>
<protein>
    <submittedName>
        <fullName evidence="2">M61 family peptidase</fullName>
    </submittedName>
</protein>
<comment type="caution">
    <text evidence="2">The sequence shown here is derived from an EMBL/GenBank/DDBJ whole genome shotgun (WGS) entry which is preliminary data.</text>
</comment>
<dbReference type="Gene3D" id="2.60.40.3650">
    <property type="match status" value="1"/>
</dbReference>
<dbReference type="Pfam" id="PF17899">
    <property type="entry name" value="Peptidase_M61_N"/>
    <property type="match status" value="1"/>
</dbReference>
<keyword evidence="3" id="KW-1185">Reference proteome</keyword>
<evidence type="ECO:0000259" key="1">
    <source>
        <dbReference type="PROSITE" id="PS50106"/>
    </source>
</evidence>
<dbReference type="RefSeq" id="WP_305894867.1">
    <property type="nucleotide sequence ID" value="NZ_JAUZVZ010000028.1"/>
</dbReference>
<dbReference type="Gene3D" id="1.10.390.10">
    <property type="entry name" value="Neutral Protease Domain 2"/>
    <property type="match status" value="1"/>
</dbReference>
<dbReference type="InterPro" id="IPR040756">
    <property type="entry name" value="Peptidase_M61_N"/>
</dbReference>
<dbReference type="PROSITE" id="PS50106">
    <property type="entry name" value="PDZ"/>
    <property type="match status" value="1"/>
</dbReference>
<reference evidence="2 3" key="1">
    <citation type="submission" date="2023-08" db="EMBL/GenBank/DDBJ databases">
        <authorList>
            <person name="Joshi A."/>
            <person name="Thite S."/>
        </authorList>
    </citation>
    <scope>NUCLEOTIDE SEQUENCE [LARGE SCALE GENOMIC DNA]</scope>
    <source>
        <strain evidence="2 3">AC40</strain>
    </source>
</reference>
<feature type="domain" description="PDZ" evidence="1">
    <location>
        <begin position="483"/>
        <end position="561"/>
    </location>
</feature>
<proteinExistence type="predicted"/>
<name>A0ABT9H2U0_9GAMM</name>
<dbReference type="SUPFAM" id="SSF55486">
    <property type="entry name" value="Metalloproteases ('zincins'), catalytic domain"/>
    <property type="match status" value="1"/>
</dbReference>
<accession>A0ABT9H2U0</accession>
<sequence>MKAAIQYQLRCIDLAAHLIEIKLTVTPTSAEPLQFCLPAWIPGSYMIRDFARNIVSIAASDTAGTLPLHKLDKQRWQLQHSGKTVQLTYTVYAFDRSVRAAYIDDEVAILNPACLCFSVLGYEQQPHQLTLVAPSANEAQAWRVATALPRLASTKPLGFGDYQAENYSQLIDSPILLGVFTLTEFEVDKRAHYLVISGNNLTDQARITADLERICLQQRQIFDGLPTDLTEYWFLCWVTDSGFGGLEHCASTLLLCSRYDLPAPQLSAPDTPNTISKDYQTFLSLCSHEYLHTWWVKRLKPADFHPYQLAAEQYSRQLWIYEGFTSYFDDQALFSSGLIDEDAYLKTLETTITRVTRNPSNTVQALTDSSFDAWTKFYKQDENAVNAISSYYAKGALVALALDAALHQQGYSLVQLMQKMWQQYKETGTPDQAVQSILQQWQLFDLSALVTSWTEQAIDIPLADLVPLLGLELSTRPVTKPDDVDGKQETYNGAWLGAQYKASSAGLTLTAVYHGGPAHQAGLMVGDELLAIAGYRVSSDSISELLQRLPQQETLSLLCFRRDRCLERPITLVQAPAQVAQLTVSDTQRFEQWRPCRQRSTH</sequence>
<dbReference type="Gene3D" id="2.30.42.10">
    <property type="match status" value="1"/>
</dbReference>
<dbReference type="InterPro" id="IPR001478">
    <property type="entry name" value="PDZ"/>
</dbReference>
<gene>
    <name evidence="2" type="ORF">Q3O60_15635</name>
</gene>
<dbReference type="InterPro" id="IPR007963">
    <property type="entry name" value="Peptidase_M61_catalytic"/>
</dbReference>
<evidence type="ECO:0000313" key="2">
    <source>
        <dbReference type="EMBL" id="MDP4537617.1"/>
    </source>
</evidence>
<dbReference type="InterPro" id="IPR027268">
    <property type="entry name" value="Peptidase_M4/M1_CTD_sf"/>
</dbReference>
<dbReference type="PIRSF" id="PIRSF016493">
    <property type="entry name" value="Glycyl_aminpptds"/>
    <property type="match status" value="1"/>
</dbReference>
<dbReference type="InterPro" id="IPR036034">
    <property type="entry name" value="PDZ_sf"/>
</dbReference>
<dbReference type="EMBL" id="JAUZVZ010000028">
    <property type="protein sequence ID" value="MDP4537617.1"/>
    <property type="molecule type" value="Genomic_DNA"/>
</dbReference>